<dbReference type="PRINTS" id="PR00420">
    <property type="entry name" value="RNGMNOXGNASE"/>
</dbReference>
<evidence type="ECO:0000313" key="2">
    <source>
        <dbReference type="EMBL" id="MFF3566947.1"/>
    </source>
</evidence>
<keyword evidence="2" id="KW-0503">Monooxygenase</keyword>
<reference evidence="2 3" key="1">
    <citation type="submission" date="2024-10" db="EMBL/GenBank/DDBJ databases">
        <title>The Natural Products Discovery Center: Release of the First 8490 Sequenced Strains for Exploring Actinobacteria Biosynthetic Diversity.</title>
        <authorList>
            <person name="Kalkreuter E."/>
            <person name="Kautsar S.A."/>
            <person name="Yang D."/>
            <person name="Bader C.D."/>
            <person name="Teijaro C.N."/>
            <person name="Fluegel L."/>
            <person name="Davis C.M."/>
            <person name="Simpson J.R."/>
            <person name="Lauterbach L."/>
            <person name="Steele A.D."/>
            <person name="Gui C."/>
            <person name="Meng S."/>
            <person name="Li G."/>
            <person name="Viehrig K."/>
            <person name="Ye F."/>
            <person name="Su P."/>
            <person name="Kiefer A.F."/>
            <person name="Nichols A."/>
            <person name="Cepeda A.J."/>
            <person name="Yan W."/>
            <person name="Fan B."/>
            <person name="Jiang Y."/>
            <person name="Adhikari A."/>
            <person name="Zheng C.-J."/>
            <person name="Schuster L."/>
            <person name="Cowan T.M."/>
            <person name="Smanski M.J."/>
            <person name="Chevrette M.G."/>
            <person name="De Carvalho L.P.S."/>
            <person name="Shen B."/>
        </authorList>
    </citation>
    <scope>NUCLEOTIDE SEQUENCE [LARGE SCALE GENOMIC DNA]</scope>
    <source>
        <strain evidence="2 3">NPDC002593</strain>
    </source>
</reference>
<name>A0ABW6RSG3_9NOCA</name>
<dbReference type="RefSeq" id="WP_387402593.1">
    <property type="nucleotide sequence ID" value="NZ_JBIAQY010000001.1"/>
</dbReference>
<protein>
    <submittedName>
        <fullName evidence="2">FAD-dependent monooxygenase</fullName>
    </submittedName>
</protein>
<evidence type="ECO:0000259" key="1">
    <source>
        <dbReference type="Pfam" id="PF01494"/>
    </source>
</evidence>
<dbReference type="Proteomes" id="UP001601992">
    <property type="component" value="Unassembled WGS sequence"/>
</dbReference>
<proteinExistence type="predicted"/>
<dbReference type="InterPro" id="IPR002938">
    <property type="entry name" value="FAD-bd"/>
</dbReference>
<dbReference type="Gene3D" id="3.50.50.60">
    <property type="entry name" value="FAD/NAD(P)-binding domain"/>
    <property type="match status" value="1"/>
</dbReference>
<keyword evidence="2" id="KW-0560">Oxidoreductase</keyword>
<dbReference type="SUPFAM" id="SSF51905">
    <property type="entry name" value="FAD/NAD(P)-binding domain"/>
    <property type="match status" value="1"/>
</dbReference>
<dbReference type="PANTHER" id="PTHR46865">
    <property type="entry name" value="OXIDOREDUCTASE-RELATED"/>
    <property type="match status" value="1"/>
</dbReference>
<keyword evidence="3" id="KW-1185">Reference proteome</keyword>
<dbReference type="PANTHER" id="PTHR46865:SF2">
    <property type="entry name" value="MONOOXYGENASE"/>
    <property type="match status" value="1"/>
</dbReference>
<gene>
    <name evidence="2" type="ORF">ACFYXQ_04105</name>
</gene>
<dbReference type="InterPro" id="IPR036188">
    <property type="entry name" value="FAD/NAD-bd_sf"/>
</dbReference>
<feature type="domain" description="FAD-binding" evidence="1">
    <location>
        <begin position="6"/>
        <end position="341"/>
    </location>
</feature>
<accession>A0ABW6RSG3</accession>
<dbReference type="GO" id="GO:0004497">
    <property type="term" value="F:monooxygenase activity"/>
    <property type="evidence" value="ECO:0007669"/>
    <property type="project" value="UniProtKB-KW"/>
</dbReference>
<dbReference type="EMBL" id="JBIAQY010000001">
    <property type="protein sequence ID" value="MFF3566947.1"/>
    <property type="molecule type" value="Genomic_DNA"/>
</dbReference>
<comment type="caution">
    <text evidence="2">The sequence shown here is derived from an EMBL/GenBank/DDBJ whole genome shotgun (WGS) entry which is preliminary data.</text>
</comment>
<sequence>MYNERILISGAGIAGQATAYWLSRFGFRPTVVERAPGLRLGGQGVDVREHAIEVIERMGLTSRVRAVAADVRGMQFVDTAGESVARIDIQRIKEKIGSTEVEIMRGDLVRMLHEISSDSVEYRFGDAIRALDQDADGVTVTFEHARPERFDLVVGADGLHSATRRLAFGPEEDFVRHMDHYFAFGDADAALGPDRWVTFYNTPGTVAGIYRSGNHSGAKVYLGFRSPRLNIDLRDPSAVRGVLIDRFGRNQAWHVPQLLDNALADGDLFFDSLAQVRMSSWSAGRVVLVGDAAYCASPVSGAGAELALTGGYRLAGELTAANGEHRPAFDDYERAHRPVVAEKHRIGPNVRLMIPRTRLGIATRNTIARLPVMESLAGMERIMAPRTPTPLPDYRAVLPGL</sequence>
<evidence type="ECO:0000313" key="3">
    <source>
        <dbReference type="Proteomes" id="UP001601992"/>
    </source>
</evidence>
<dbReference type="Pfam" id="PF01494">
    <property type="entry name" value="FAD_binding_3"/>
    <property type="match status" value="1"/>
</dbReference>
<organism evidence="2 3">
    <name type="scientific">Nocardia jiangxiensis</name>
    <dbReference type="NCBI Taxonomy" id="282685"/>
    <lineage>
        <taxon>Bacteria</taxon>
        <taxon>Bacillati</taxon>
        <taxon>Actinomycetota</taxon>
        <taxon>Actinomycetes</taxon>
        <taxon>Mycobacteriales</taxon>
        <taxon>Nocardiaceae</taxon>
        <taxon>Nocardia</taxon>
    </lineage>
</organism>
<dbReference type="InterPro" id="IPR051704">
    <property type="entry name" value="FAD_aromatic-hydroxylase"/>
</dbReference>
<dbReference type="Gene3D" id="3.30.9.10">
    <property type="entry name" value="D-Amino Acid Oxidase, subunit A, domain 2"/>
    <property type="match status" value="1"/>
</dbReference>